<evidence type="ECO:0000256" key="1">
    <source>
        <dbReference type="ARBA" id="ARBA00022679"/>
    </source>
</evidence>
<evidence type="ECO:0000256" key="2">
    <source>
        <dbReference type="ARBA" id="ARBA00022741"/>
    </source>
</evidence>
<dbReference type="GO" id="GO:0015937">
    <property type="term" value="P:coenzyme A biosynthetic process"/>
    <property type="evidence" value="ECO:0007669"/>
    <property type="project" value="UniProtKB-UniRule"/>
</dbReference>
<dbReference type="Pfam" id="PF04019">
    <property type="entry name" value="DUF359"/>
    <property type="match status" value="1"/>
</dbReference>
<dbReference type="InterPro" id="IPR007164">
    <property type="entry name" value="GTP-dep_dephospho-CoA_kin"/>
</dbReference>
<name>A0A7C1IF17_9CREN</name>
<evidence type="ECO:0000256" key="3">
    <source>
        <dbReference type="ARBA" id="ARBA00022777"/>
    </source>
</evidence>
<evidence type="ECO:0000256" key="4">
    <source>
        <dbReference type="ARBA" id="ARBA00022993"/>
    </source>
</evidence>
<dbReference type="GO" id="GO:0005525">
    <property type="term" value="F:GTP binding"/>
    <property type="evidence" value="ECO:0007669"/>
    <property type="project" value="UniProtKB-UniRule"/>
</dbReference>
<sequence>MIIPQEDLRVFLSKPFGFLFVGNKFWEIDIPEKYNVITVGDYVTQSYIEFLDEAPPLAFIDLKTKRTSIRSEDISGYFDYIVNIMNPQGTVFLEGMITSLLEATIGFPQDKVLVIVEGEEDLVPLALTYLNLPEDTLIVYGQPNIGVVAYRIEQLTIIKTAGVNTVAIGFFFLPGRNH</sequence>
<comment type="similarity">
    <text evidence="6">Belongs to the GTP-dependent DPCK family.</text>
</comment>
<reference evidence="7" key="1">
    <citation type="journal article" date="2020" name="mSystems">
        <title>Genome- and Community-Level Interaction Insights into Carbon Utilization and Element Cycling Functions of Hydrothermarchaeota in Hydrothermal Sediment.</title>
        <authorList>
            <person name="Zhou Z."/>
            <person name="Liu Y."/>
            <person name="Xu W."/>
            <person name="Pan J."/>
            <person name="Luo Z.H."/>
            <person name="Li M."/>
        </authorList>
    </citation>
    <scope>NUCLEOTIDE SEQUENCE [LARGE SCALE GENOMIC DNA]</scope>
    <source>
        <strain evidence="7">SpSt-123</strain>
    </source>
</reference>
<dbReference type="PANTHER" id="PTHR40732:SF1">
    <property type="entry name" value="GTP-DEPENDENT DEPHOSPHO-COA KINASE"/>
    <property type="match status" value="1"/>
</dbReference>
<dbReference type="PANTHER" id="PTHR40732">
    <property type="entry name" value="UPF0218 PROTEIN TK1697"/>
    <property type="match status" value="1"/>
</dbReference>
<keyword evidence="3 6" id="KW-0418">Kinase</keyword>
<organism evidence="7">
    <name type="scientific">Fervidicoccus fontis</name>
    <dbReference type="NCBI Taxonomy" id="683846"/>
    <lineage>
        <taxon>Archaea</taxon>
        <taxon>Thermoproteota</taxon>
        <taxon>Thermoprotei</taxon>
        <taxon>Fervidicoccales</taxon>
        <taxon>Fervidicoccaceae</taxon>
        <taxon>Fervidicoccus</taxon>
    </lineage>
</organism>
<protein>
    <recommendedName>
        <fullName evidence="6">GTP-dependent dephospho-CoA kinase</fullName>
        <ecNumber evidence="6">2.7.1.237</ecNumber>
    </recommendedName>
    <alternativeName>
        <fullName evidence="6">Dephospho-coenzyme A kinase</fullName>
        <shortName evidence="6">DPCK</shortName>
    </alternativeName>
</protein>
<keyword evidence="2 6" id="KW-0547">Nucleotide-binding</keyword>
<dbReference type="HAMAP" id="MF_00590">
    <property type="entry name" value="Dephospho_CoA_kinase_GTP_dep"/>
    <property type="match status" value="1"/>
</dbReference>
<comment type="caution">
    <text evidence="7">The sequence shown here is derived from an EMBL/GenBank/DDBJ whole genome shotgun (WGS) entry which is preliminary data.</text>
</comment>
<dbReference type="AlphaFoldDB" id="A0A7C1IF17"/>
<keyword evidence="4 6" id="KW-0173">Coenzyme A biosynthesis</keyword>
<dbReference type="EC" id="2.7.1.237" evidence="6"/>
<feature type="binding site" evidence="6">
    <location>
        <position position="41"/>
    </location>
    <ligand>
        <name>GTP</name>
        <dbReference type="ChEBI" id="CHEBI:37565"/>
    </ligand>
</feature>
<feature type="binding site" evidence="6">
    <location>
        <position position="120"/>
    </location>
    <ligand>
        <name>GTP</name>
        <dbReference type="ChEBI" id="CHEBI:37565"/>
    </ligand>
</feature>
<feature type="binding site" evidence="6">
    <location>
        <position position="43"/>
    </location>
    <ligand>
        <name>GTP</name>
        <dbReference type="ChEBI" id="CHEBI:37565"/>
    </ligand>
</feature>
<keyword evidence="1 6" id="KW-0808">Transferase</keyword>
<evidence type="ECO:0000256" key="6">
    <source>
        <dbReference type="HAMAP-Rule" id="MF_00590"/>
    </source>
</evidence>
<evidence type="ECO:0000313" key="7">
    <source>
        <dbReference type="EMBL" id="HDS10311.1"/>
    </source>
</evidence>
<keyword evidence="5 6" id="KW-0342">GTP-binding</keyword>
<comment type="caution">
    <text evidence="6">Lacks conserved residue(s) required for the propagation of feature annotation.</text>
</comment>
<evidence type="ECO:0000256" key="5">
    <source>
        <dbReference type="ARBA" id="ARBA00023134"/>
    </source>
</evidence>
<gene>
    <name evidence="7" type="ORF">ENO04_01615</name>
</gene>
<accession>A0A7C1IF17</accession>
<dbReference type="UniPathway" id="UPA00241"/>
<dbReference type="EMBL" id="DSDY01000053">
    <property type="protein sequence ID" value="HDS10311.1"/>
    <property type="molecule type" value="Genomic_DNA"/>
</dbReference>
<comment type="pathway">
    <text evidence="6">Cofactor biosynthesis; coenzyme A biosynthesis.</text>
</comment>
<proteinExistence type="inferred from homology"/>
<comment type="function">
    <text evidence="6">Catalyzes the GTP-dependent phosphorylation of the 3'-hydroxyl group of dephosphocoenzyme A to form coenzyme A (CoA).</text>
</comment>
<dbReference type="GO" id="GO:0016301">
    <property type="term" value="F:kinase activity"/>
    <property type="evidence" value="ECO:0007669"/>
    <property type="project" value="UniProtKB-UniRule"/>
</dbReference>
<feature type="binding site" evidence="6">
    <location>
        <position position="63"/>
    </location>
    <ligand>
        <name>GTP</name>
        <dbReference type="ChEBI" id="CHEBI:37565"/>
    </ligand>
</feature>
<feature type="binding site" evidence="6">
    <location>
        <position position="61"/>
    </location>
    <ligand>
        <name>GTP</name>
        <dbReference type="ChEBI" id="CHEBI:37565"/>
    </ligand>
</feature>
<comment type="catalytic activity">
    <reaction evidence="6">
        <text>3'-dephospho-CoA + GTP = GDP + CoA + H(+)</text>
        <dbReference type="Rhea" id="RHEA:61156"/>
        <dbReference type="ChEBI" id="CHEBI:15378"/>
        <dbReference type="ChEBI" id="CHEBI:37565"/>
        <dbReference type="ChEBI" id="CHEBI:57287"/>
        <dbReference type="ChEBI" id="CHEBI:57328"/>
        <dbReference type="ChEBI" id="CHEBI:58189"/>
        <dbReference type="EC" id="2.7.1.237"/>
    </reaction>
</comment>